<keyword evidence="4" id="KW-0256">Endoplasmic reticulum</keyword>
<organism evidence="9 10">
    <name type="scientific">Symbiodinium microadriaticum</name>
    <name type="common">Dinoflagellate</name>
    <name type="synonym">Zooxanthella microadriatica</name>
    <dbReference type="NCBI Taxonomy" id="2951"/>
    <lineage>
        <taxon>Eukaryota</taxon>
        <taxon>Sar</taxon>
        <taxon>Alveolata</taxon>
        <taxon>Dinophyceae</taxon>
        <taxon>Suessiales</taxon>
        <taxon>Symbiodiniaceae</taxon>
        <taxon>Symbiodinium</taxon>
    </lineage>
</organism>
<gene>
    <name evidence="9" type="primary">Lmf1</name>
    <name evidence="9" type="ORF">AK812_SmicGene27643</name>
</gene>
<evidence type="ECO:0000256" key="3">
    <source>
        <dbReference type="ARBA" id="ARBA00022692"/>
    </source>
</evidence>
<evidence type="ECO:0000259" key="8">
    <source>
        <dbReference type="Pfam" id="PF25179"/>
    </source>
</evidence>
<comment type="subcellular location">
    <subcellularLocation>
        <location evidence="1">Endoplasmic reticulum membrane</location>
        <topology evidence="1">Multi-pass membrane protein</topology>
    </subcellularLocation>
</comment>
<comment type="similarity">
    <text evidence="2">Belongs to the lipase maturation factor family.</text>
</comment>
<dbReference type="InterPro" id="IPR057434">
    <property type="entry name" value="LMF1/2_N"/>
</dbReference>
<feature type="domain" description="Lipase maturation factor 1/2 C-terminal" evidence="8">
    <location>
        <begin position="465"/>
        <end position="615"/>
    </location>
</feature>
<evidence type="ECO:0000313" key="9">
    <source>
        <dbReference type="EMBL" id="OLP90734.1"/>
    </source>
</evidence>
<dbReference type="InterPro" id="IPR009613">
    <property type="entry name" value="LMF"/>
</dbReference>
<dbReference type="AlphaFoldDB" id="A0A1Q9D6G0"/>
<dbReference type="InterPro" id="IPR057433">
    <property type="entry name" value="LMF1/2_C"/>
</dbReference>
<dbReference type="EMBL" id="LSRX01000697">
    <property type="protein sequence ID" value="OLP90734.1"/>
    <property type="molecule type" value="Genomic_DNA"/>
</dbReference>
<evidence type="ECO:0000313" key="10">
    <source>
        <dbReference type="Proteomes" id="UP000186817"/>
    </source>
</evidence>
<keyword evidence="6" id="KW-0472">Membrane</keyword>
<evidence type="ECO:0000256" key="4">
    <source>
        <dbReference type="ARBA" id="ARBA00022824"/>
    </source>
</evidence>
<evidence type="ECO:0000256" key="5">
    <source>
        <dbReference type="ARBA" id="ARBA00022989"/>
    </source>
</evidence>
<accession>A0A1Q9D6G0</accession>
<evidence type="ECO:0000256" key="1">
    <source>
        <dbReference type="ARBA" id="ARBA00004477"/>
    </source>
</evidence>
<dbReference type="Proteomes" id="UP000186817">
    <property type="component" value="Unassembled WGS sequence"/>
</dbReference>
<dbReference type="Pfam" id="PF06762">
    <property type="entry name" value="LMF1"/>
    <property type="match status" value="1"/>
</dbReference>
<dbReference type="Pfam" id="PF25179">
    <property type="entry name" value="LMF1_C"/>
    <property type="match status" value="1"/>
</dbReference>
<name>A0A1Q9D6G0_SYMMI</name>
<comment type="caution">
    <text evidence="9">The sequence shown here is derived from an EMBL/GenBank/DDBJ whole genome shotgun (WGS) entry which is preliminary data.</text>
</comment>
<evidence type="ECO:0000256" key="2">
    <source>
        <dbReference type="ARBA" id="ARBA00005512"/>
    </source>
</evidence>
<keyword evidence="5" id="KW-1133">Transmembrane helix</keyword>
<keyword evidence="10" id="KW-1185">Reference proteome</keyword>
<dbReference type="PANTHER" id="PTHR14463:SF10">
    <property type="entry name" value="LIPASE MATURATION FACTOR 1"/>
    <property type="match status" value="1"/>
</dbReference>
<sequence length="773" mass="86253">MDSAGGAAAPLAHLAMKLANFVAEVPARFPGLLHSGWATFVSFWKTEVPALLKLLASSLAKAKLPLSWKNAQDFTMSDWLDAAPILAALAAASLTPLALLKGSGRKQGMDWSTSWWITRDLLIRGMGLCYFCGFMVSAVQHRALWGSLGLMPVTRHRRRPAPIFDLFDELGLGFGDWQLELVSWLGVAFSVQLMLGQLQSLFVPLFLWAAYLSIVNLQAAFTFNYGWEWLTCEVGFLVIFLCPVLDRRLSTWTPPSRLVLWTVRWCAFRLLLGAGMSKVGRNSSACWRELSCTETHYFTQPIPNPLSWFMHHLPKSFHKMEVGLTFVEQLVLPFAMLVPLRIFRLAAAVLEIGFQMGIVGTGNYAWINFIGALPCVAMVDDGFLLGLTPWPWRQRLQQAVEEASESADLSADPRLVRRTFRRGYLGMRSLANLLLVLVMVYKSKDPIKELFGPAPWINSYDDWFLMNSQGVFGFINKHRVQIVLKYTHDPEPGGPQAVWNPLDFKCLPGTVDQRPCLMSPYHYRLDWETWIRVTASLEQLWTQKAPAEAYHQHLPDFIQVLVIKILNGDEDAAGLLGVPIQDLYQDGAPPTAVSIDFASYTFTSRSNSTKWWRAKPVATNSFRAYGKGSVPKLREDEVRKSPRWRHWILGVSVVSSLMLLELGVLQGFARGWNLLGGSAAFMLVFAVVLASDYPPAFTSLCMVSQLLHPLVAEGLGVASSQRLAYALAFRISAGAAGLNVCLAWHRRHARLAAVLLLAVAWITTRIAEPTAMA</sequence>
<dbReference type="GO" id="GO:0051604">
    <property type="term" value="P:protein maturation"/>
    <property type="evidence" value="ECO:0007669"/>
    <property type="project" value="InterPro"/>
</dbReference>
<proteinExistence type="inferred from homology"/>
<evidence type="ECO:0000256" key="6">
    <source>
        <dbReference type="ARBA" id="ARBA00023136"/>
    </source>
</evidence>
<protein>
    <submittedName>
        <fullName evidence="9">Lipase maturation factor 1</fullName>
    </submittedName>
</protein>
<evidence type="ECO:0000259" key="7">
    <source>
        <dbReference type="Pfam" id="PF06762"/>
    </source>
</evidence>
<dbReference type="OrthoDB" id="434126at2759"/>
<keyword evidence="3" id="KW-0812">Transmembrane</keyword>
<dbReference type="GO" id="GO:0005789">
    <property type="term" value="C:endoplasmic reticulum membrane"/>
    <property type="evidence" value="ECO:0007669"/>
    <property type="project" value="UniProtKB-SubCell"/>
</dbReference>
<dbReference type="PANTHER" id="PTHR14463">
    <property type="entry name" value="LIPASE MATURATION FACTOR"/>
    <property type="match status" value="1"/>
</dbReference>
<dbReference type="OMA" id="SCTETHY"/>
<feature type="domain" description="Lipase maturation factor 1/2 N-terminal" evidence="7">
    <location>
        <begin position="224"/>
        <end position="384"/>
    </location>
</feature>
<reference evidence="9 10" key="1">
    <citation type="submission" date="2016-02" db="EMBL/GenBank/DDBJ databases">
        <title>Genome analysis of coral dinoflagellate symbionts highlights evolutionary adaptations to a symbiotic lifestyle.</title>
        <authorList>
            <person name="Aranda M."/>
            <person name="Li Y."/>
            <person name="Liew Y.J."/>
            <person name="Baumgarten S."/>
            <person name="Simakov O."/>
            <person name="Wilson M."/>
            <person name="Piel J."/>
            <person name="Ashoor H."/>
            <person name="Bougouffa S."/>
            <person name="Bajic V.B."/>
            <person name="Ryu T."/>
            <person name="Ravasi T."/>
            <person name="Bayer T."/>
            <person name="Micklem G."/>
            <person name="Kim H."/>
            <person name="Bhak J."/>
            <person name="Lajeunesse T.C."/>
            <person name="Voolstra C.R."/>
        </authorList>
    </citation>
    <scope>NUCLEOTIDE SEQUENCE [LARGE SCALE GENOMIC DNA]</scope>
    <source>
        <strain evidence="9 10">CCMP2467</strain>
    </source>
</reference>